<dbReference type="SUPFAM" id="SSF55681">
    <property type="entry name" value="Class II aaRS and biotin synthetases"/>
    <property type="match status" value="1"/>
</dbReference>
<evidence type="ECO:0000256" key="8">
    <source>
        <dbReference type="ARBA" id="ARBA00023146"/>
    </source>
</evidence>
<dbReference type="PRINTS" id="PR01042">
    <property type="entry name" value="TRNASYNTHASP"/>
</dbReference>
<evidence type="ECO:0000256" key="4">
    <source>
        <dbReference type="ARBA" id="ARBA00022598"/>
    </source>
</evidence>
<feature type="binding site" evidence="9">
    <location>
        <begin position="406"/>
        <end position="409"/>
    </location>
    <ligand>
        <name>ATP</name>
        <dbReference type="ChEBI" id="CHEBI:30616"/>
    </ligand>
</feature>
<dbReference type="GO" id="GO:0004815">
    <property type="term" value="F:aspartate-tRNA ligase activity"/>
    <property type="evidence" value="ECO:0007669"/>
    <property type="project" value="UniProtKB-UniRule"/>
</dbReference>
<dbReference type="SUPFAM" id="SSF50249">
    <property type="entry name" value="Nucleic acid-binding proteins"/>
    <property type="match status" value="1"/>
</dbReference>
<dbReference type="InterPro" id="IPR002312">
    <property type="entry name" value="Asp/Asn-tRNA-synth_IIb"/>
</dbReference>
<dbReference type="Pfam" id="PF00152">
    <property type="entry name" value="tRNA-synt_2"/>
    <property type="match status" value="1"/>
</dbReference>
<proteinExistence type="inferred from homology"/>
<feature type="binding site" evidence="9">
    <location>
        <begin position="211"/>
        <end position="213"/>
    </location>
    <ligand>
        <name>ATP</name>
        <dbReference type="ChEBI" id="CHEBI:30616"/>
    </ligand>
</feature>
<evidence type="ECO:0000256" key="2">
    <source>
        <dbReference type="ARBA" id="ARBA00005312"/>
    </source>
</evidence>
<dbReference type="InterPro" id="IPR004523">
    <property type="entry name" value="Asp-tRNA_synthase_2"/>
</dbReference>
<evidence type="ECO:0000256" key="6">
    <source>
        <dbReference type="ARBA" id="ARBA00022840"/>
    </source>
</evidence>
<keyword evidence="7 9" id="KW-0648">Protein biosynthesis</keyword>
<evidence type="ECO:0000313" key="12">
    <source>
        <dbReference type="Proteomes" id="UP000178894"/>
    </source>
</evidence>
<comment type="caution">
    <text evidence="11">The sequence shown here is derived from an EMBL/GenBank/DDBJ whole genome shotgun (WGS) entry which is preliminary data.</text>
</comment>
<comment type="function">
    <text evidence="9">Aspartyl-tRNA synthetase with relaxed tRNA specificity since it is able to aspartylate not only its cognate tRNA(Asp) but also tRNA(Asn). Reaction proceeds in two steps: L-aspartate is first activated by ATP to form Asp-AMP and then transferred to the acceptor end of tRNA(Asp/Asn).</text>
</comment>
<accession>A0A1F5XZJ7</accession>
<feature type="region of interest" description="Aspartate" evidence="9">
    <location>
        <begin position="189"/>
        <end position="192"/>
    </location>
</feature>
<dbReference type="PANTHER" id="PTHR43450">
    <property type="entry name" value="ASPARTYL-TRNA SYNTHETASE"/>
    <property type="match status" value="1"/>
</dbReference>
<dbReference type="STRING" id="1798364.A3G54_02215"/>
<comment type="subunit">
    <text evidence="9">Homodimer.</text>
</comment>
<dbReference type="Pfam" id="PF01336">
    <property type="entry name" value="tRNA_anti-codon"/>
    <property type="match status" value="1"/>
</dbReference>
<feature type="binding site" evidence="9">
    <location>
        <position position="358"/>
    </location>
    <ligand>
        <name>ATP</name>
        <dbReference type="ChEBI" id="CHEBI:30616"/>
    </ligand>
</feature>
<feature type="domain" description="Aminoacyl-transfer RNA synthetases class-II family profile" evidence="10">
    <location>
        <begin position="134"/>
        <end position="435"/>
    </location>
</feature>
<feature type="binding site" evidence="9">
    <location>
        <position position="365"/>
    </location>
    <ligand>
        <name>L-aspartate</name>
        <dbReference type="ChEBI" id="CHEBI:29991"/>
    </ligand>
</feature>
<dbReference type="PANTHER" id="PTHR43450:SF1">
    <property type="entry name" value="ASPARTATE--TRNA LIGASE, CYTOPLASMIC"/>
    <property type="match status" value="1"/>
</dbReference>
<dbReference type="Proteomes" id="UP000178894">
    <property type="component" value="Unassembled WGS sequence"/>
</dbReference>
<feature type="site" description="Important for tRNA non-discrimination" evidence="9">
    <location>
        <position position="80"/>
    </location>
</feature>
<evidence type="ECO:0000256" key="5">
    <source>
        <dbReference type="ARBA" id="ARBA00022741"/>
    </source>
</evidence>
<dbReference type="GO" id="GO:0003723">
    <property type="term" value="F:RNA binding"/>
    <property type="evidence" value="ECO:0007669"/>
    <property type="project" value="TreeGrafter"/>
</dbReference>
<evidence type="ECO:0000259" key="10">
    <source>
        <dbReference type="PROSITE" id="PS50862"/>
    </source>
</evidence>
<dbReference type="Gene3D" id="2.40.50.140">
    <property type="entry name" value="Nucleic acid-binding proteins"/>
    <property type="match status" value="1"/>
</dbReference>
<feature type="binding site" evidence="9">
    <location>
        <position position="211"/>
    </location>
    <ligand>
        <name>L-aspartate</name>
        <dbReference type="ChEBI" id="CHEBI:29991"/>
    </ligand>
</feature>
<dbReference type="GO" id="GO:0050560">
    <property type="term" value="F:aspartate-tRNA(Asn) ligase activity"/>
    <property type="evidence" value="ECO:0007669"/>
    <property type="project" value="UniProtKB-EC"/>
</dbReference>
<comment type="subcellular location">
    <subcellularLocation>
        <location evidence="1 9">Cytoplasm</location>
    </subcellularLocation>
</comment>
<evidence type="ECO:0000313" key="11">
    <source>
        <dbReference type="EMBL" id="OGF93289.1"/>
    </source>
</evidence>
<dbReference type="GO" id="GO:0006422">
    <property type="term" value="P:aspartyl-tRNA aminoacylation"/>
    <property type="evidence" value="ECO:0007669"/>
    <property type="project" value="UniProtKB-UniRule"/>
</dbReference>
<evidence type="ECO:0000256" key="9">
    <source>
        <dbReference type="HAMAP-Rule" id="MF_02075"/>
    </source>
</evidence>
<dbReference type="InterPro" id="IPR006195">
    <property type="entry name" value="aa-tRNA-synth_II"/>
</dbReference>
<keyword evidence="6 9" id="KW-0067">ATP-binding</keyword>
<dbReference type="InterPro" id="IPR004364">
    <property type="entry name" value="Aa-tRNA-synt_II"/>
</dbReference>
<dbReference type="InterPro" id="IPR004365">
    <property type="entry name" value="NA-bd_OB_tRNA"/>
</dbReference>
<dbReference type="InterPro" id="IPR045864">
    <property type="entry name" value="aa-tRNA-synth_II/BPL/LPL"/>
</dbReference>
<gene>
    <name evidence="9" type="primary">aspS</name>
    <name evidence="11" type="ORF">A3G54_02215</name>
</gene>
<keyword evidence="4 9" id="KW-0436">Ligase</keyword>
<organism evidence="11 12">
    <name type="scientific">Candidatus Giovannonibacteria bacterium RIFCSPLOWO2_12_FULL_44_15</name>
    <dbReference type="NCBI Taxonomy" id="1798364"/>
    <lineage>
        <taxon>Bacteria</taxon>
        <taxon>Candidatus Giovannoniibacteriota</taxon>
    </lineage>
</organism>
<dbReference type="EMBL" id="MFIQ01000024">
    <property type="protein sequence ID" value="OGF93289.1"/>
    <property type="molecule type" value="Genomic_DNA"/>
</dbReference>
<dbReference type="HAMAP" id="MF_02075">
    <property type="entry name" value="Asp_tRNA_synth_type2"/>
    <property type="match status" value="1"/>
</dbReference>
<dbReference type="EC" id="6.1.1.23" evidence="9"/>
<comment type="catalytic activity">
    <reaction evidence="9">
        <text>tRNA(Asx) + L-aspartate + ATP = L-aspartyl-tRNA(Asx) + AMP + diphosphate</text>
        <dbReference type="Rhea" id="RHEA:18349"/>
        <dbReference type="Rhea" id="RHEA-COMP:9710"/>
        <dbReference type="Rhea" id="RHEA-COMP:9711"/>
        <dbReference type="ChEBI" id="CHEBI:29991"/>
        <dbReference type="ChEBI" id="CHEBI:30616"/>
        <dbReference type="ChEBI" id="CHEBI:33019"/>
        <dbReference type="ChEBI" id="CHEBI:78442"/>
        <dbReference type="ChEBI" id="CHEBI:78516"/>
        <dbReference type="ChEBI" id="CHEBI:456215"/>
        <dbReference type="EC" id="6.1.1.23"/>
    </reaction>
</comment>
<dbReference type="AlphaFoldDB" id="A0A1F5XZJ7"/>
<reference evidence="11 12" key="1">
    <citation type="journal article" date="2016" name="Nat. Commun.">
        <title>Thousands of microbial genomes shed light on interconnected biogeochemical processes in an aquifer system.</title>
        <authorList>
            <person name="Anantharaman K."/>
            <person name="Brown C.T."/>
            <person name="Hug L.A."/>
            <person name="Sharon I."/>
            <person name="Castelle C.J."/>
            <person name="Probst A.J."/>
            <person name="Thomas B.C."/>
            <person name="Singh A."/>
            <person name="Wilkins M.J."/>
            <person name="Karaoz U."/>
            <person name="Brodie E.L."/>
            <person name="Williams K.H."/>
            <person name="Hubbard S.S."/>
            <person name="Banfield J.F."/>
        </authorList>
    </citation>
    <scope>NUCLEOTIDE SEQUENCE [LARGE SCALE GENOMIC DNA]</scope>
</reference>
<protein>
    <recommendedName>
        <fullName evidence="9">Aspartate--tRNA(Asp/Asn) ligase</fullName>
        <ecNumber evidence="9">6.1.1.23</ecNumber>
    </recommendedName>
    <alternativeName>
        <fullName evidence="9">Aspartyl-tRNA synthetase</fullName>
        <shortName evidence="9">AspRS</shortName>
    </alternativeName>
    <alternativeName>
        <fullName evidence="9">Non-discriminating aspartyl-tRNA synthetase</fullName>
        <shortName evidence="9">ND-AspRS</shortName>
    </alternativeName>
</protein>
<evidence type="ECO:0000256" key="3">
    <source>
        <dbReference type="ARBA" id="ARBA00022490"/>
    </source>
</evidence>
<evidence type="ECO:0000256" key="7">
    <source>
        <dbReference type="ARBA" id="ARBA00022917"/>
    </source>
</evidence>
<feature type="binding site" evidence="9">
    <location>
        <position position="361"/>
    </location>
    <ligand>
        <name>L-aspartate</name>
        <dbReference type="ChEBI" id="CHEBI:29991"/>
    </ligand>
</feature>
<dbReference type="GO" id="GO:0005524">
    <property type="term" value="F:ATP binding"/>
    <property type="evidence" value="ECO:0007669"/>
    <property type="project" value="UniProtKB-UniRule"/>
</dbReference>
<dbReference type="InterPro" id="IPR012340">
    <property type="entry name" value="NA-bd_OB-fold"/>
</dbReference>
<name>A0A1F5XZJ7_9BACT</name>
<keyword evidence="5 9" id="KW-0547">Nucleotide-binding</keyword>
<dbReference type="GO" id="GO:0017101">
    <property type="term" value="C:aminoacyl-tRNA synthetase multienzyme complex"/>
    <property type="evidence" value="ECO:0007669"/>
    <property type="project" value="TreeGrafter"/>
</dbReference>
<keyword evidence="8 9" id="KW-0030">Aminoacyl-tRNA synthetase</keyword>
<keyword evidence="3 9" id="KW-0963">Cytoplasm</keyword>
<dbReference type="NCBIfam" id="NF003483">
    <property type="entry name" value="PRK05159.1"/>
    <property type="match status" value="1"/>
</dbReference>
<feature type="binding site" evidence="9">
    <location>
        <position position="167"/>
    </location>
    <ligand>
        <name>L-aspartate</name>
        <dbReference type="ChEBI" id="CHEBI:29991"/>
    </ligand>
</feature>
<dbReference type="Gene3D" id="3.30.930.10">
    <property type="entry name" value="Bira Bifunctional Protein, Domain 2"/>
    <property type="match status" value="1"/>
</dbReference>
<sequence length="435" mass="50062">MGRIHIEKLKENIGKVVKIAGFVQIIRDQGGIKFLIIRDATGIVQVVVKKNTDAMKPAESLSHESVVEIFGFLKEEKQAPGGFEVVADKIEVLSHADPELPIPVFEKGQEETDQSIRMDWRWIDLRKPKNILIFKIWTSMEAAFREYWFSHNYIEIHSPKLIGTASESGAEVFEVKYFDRTAYLAQSPQFYKQMAMAAGFEKVFEVGPVFRAEPSFTSRHATEFVGYDLEMSYIKSHDEVMAEEEKLLEHVIGAIKKRHGEEIKETFGLEVNVPKIPFPKLTMAEAKKILKDLKIESKGEDLSSEEEKKISEYVKEKNKHDFVFITDYPASVRPFYHMRDEKDSMLTKSFDLLWGGLEVTTGAQREHRYDILLSQAKEKKMKIEAIQFYLNFFKYGCPPHGGIGMGPARMMMQLLGLDNVREVMFLYRGVKRLEP</sequence>
<dbReference type="PROSITE" id="PS50862">
    <property type="entry name" value="AA_TRNA_LIGASE_II"/>
    <property type="match status" value="1"/>
</dbReference>
<evidence type="ECO:0000256" key="1">
    <source>
        <dbReference type="ARBA" id="ARBA00004496"/>
    </source>
</evidence>
<dbReference type="GO" id="GO:0005829">
    <property type="term" value="C:cytosol"/>
    <property type="evidence" value="ECO:0007669"/>
    <property type="project" value="TreeGrafter"/>
</dbReference>
<comment type="caution">
    <text evidence="9">Lacks conserved residue(s) required for the propagation of feature annotation.</text>
</comment>
<dbReference type="NCBIfam" id="TIGR00458">
    <property type="entry name" value="aspS_nondisc"/>
    <property type="match status" value="1"/>
</dbReference>
<dbReference type="FunFam" id="3.30.930.10:FF:000038">
    <property type="entry name" value="Aspartate--tRNA ligase"/>
    <property type="match status" value="1"/>
</dbReference>
<comment type="similarity">
    <text evidence="2 9">Belongs to the class-II aminoacyl-tRNA synthetase family. Type 2 subfamily.</text>
</comment>
<dbReference type="CDD" id="cd00776">
    <property type="entry name" value="AsxRS_core"/>
    <property type="match status" value="1"/>
</dbReference>